<organism evidence="3 4">
    <name type="scientific">Candidatus Bilophila faecipullorum</name>
    <dbReference type="NCBI Taxonomy" id="2838482"/>
    <lineage>
        <taxon>Bacteria</taxon>
        <taxon>Pseudomonadati</taxon>
        <taxon>Thermodesulfobacteriota</taxon>
        <taxon>Desulfovibrionia</taxon>
        <taxon>Desulfovibrionales</taxon>
        <taxon>Desulfovibrionaceae</taxon>
        <taxon>Bilophila</taxon>
    </lineage>
</organism>
<dbReference type="Proteomes" id="UP000824264">
    <property type="component" value="Unassembled WGS sequence"/>
</dbReference>
<accession>A0A9D1U9E3</accession>
<dbReference type="AlphaFoldDB" id="A0A9D1U9E3"/>
<dbReference type="InterPro" id="IPR020579">
    <property type="entry name" value="Exonuc_VII_lsu_C"/>
</dbReference>
<dbReference type="PANTHER" id="PTHR30008:SF0">
    <property type="entry name" value="EXODEOXYRIBONUCLEASE 7 LARGE SUBUNIT"/>
    <property type="match status" value="1"/>
</dbReference>
<dbReference type="Pfam" id="PF02601">
    <property type="entry name" value="Exonuc_VII_L"/>
    <property type="match status" value="1"/>
</dbReference>
<name>A0A9D1U9E3_9BACT</name>
<reference evidence="3" key="2">
    <citation type="submission" date="2021-04" db="EMBL/GenBank/DDBJ databases">
        <authorList>
            <person name="Gilroy R."/>
        </authorList>
    </citation>
    <scope>NUCLEOTIDE SEQUENCE</scope>
    <source>
        <strain evidence="3">ChiSxjej5B17-1746</strain>
    </source>
</reference>
<proteinExistence type="predicted"/>
<comment type="caution">
    <text evidence="3">The sequence shown here is derived from an EMBL/GenBank/DDBJ whole genome shotgun (WGS) entry which is preliminary data.</text>
</comment>
<dbReference type="GO" id="GO:0008855">
    <property type="term" value="F:exodeoxyribonuclease VII activity"/>
    <property type="evidence" value="ECO:0007669"/>
    <property type="project" value="InterPro"/>
</dbReference>
<dbReference type="GO" id="GO:0006308">
    <property type="term" value="P:DNA catabolic process"/>
    <property type="evidence" value="ECO:0007669"/>
    <property type="project" value="InterPro"/>
</dbReference>
<protein>
    <recommendedName>
        <fullName evidence="2">Exonuclease VII large subunit C-terminal domain-containing protein</fullName>
    </recommendedName>
</protein>
<dbReference type="InterPro" id="IPR003753">
    <property type="entry name" value="Exonuc_VII_L"/>
</dbReference>
<feature type="transmembrane region" description="Helical" evidence="1">
    <location>
        <begin position="305"/>
        <end position="322"/>
    </location>
</feature>
<evidence type="ECO:0000313" key="3">
    <source>
        <dbReference type="EMBL" id="HIW78090.1"/>
    </source>
</evidence>
<evidence type="ECO:0000256" key="1">
    <source>
        <dbReference type="SAM" id="Phobius"/>
    </source>
</evidence>
<feature type="domain" description="Exonuclease VII large subunit C-terminal" evidence="2">
    <location>
        <begin position="148"/>
        <end position="293"/>
    </location>
</feature>
<dbReference type="GO" id="GO:0009318">
    <property type="term" value="C:exodeoxyribonuclease VII complex"/>
    <property type="evidence" value="ECO:0007669"/>
    <property type="project" value="InterPro"/>
</dbReference>
<dbReference type="EMBL" id="DXGI01000106">
    <property type="protein sequence ID" value="HIW78090.1"/>
    <property type="molecule type" value="Genomic_DNA"/>
</dbReference>
<reference evidence="3" key="1">
    <citation type="journal article" date="2021" name="PeerJ">
        <title>Extensive microbial diversity within the chicken gut microbiome revealed by metagenomics and culture.</title>
        <authorList>
            <person name="Gilroy R."/>
            <person name="Ravi A."/>
            <person name="Getino M."/>
            <person name="Pursley I."/>
            <person name="Horton D.L."/>
            <person name="Alikhan N.F."/>
            <person name="Baker D."/>
            <person name="Gharbi K."/>
            <person name="Hall N."/>
            <person name="Watson M."/>
            <person name="Adriaenssens E.M."/>
            <person name="Foster-Nyarko E."/>
            <person name="Jarju S."/>
            <person name="Secka A."/>
            <person name="Antonio M."/>
            <person name="Oren A."/>
            <person name="Chaudhuri R.R."/>
            <person name="La Ragione R."/>
            <person name="Hildebrand F."/>
            <person name="Pallen M.J."/>
        </authorList>
    </citation>
    <scope>NUCLEOTIDE SEQUENCE</scope>
    <source>
        <strain evidence="3">ChiSxjej5B17-1746</strain>
    </source>
</reference>
<dbReference type="PANTHER" id="PTHR30008">
    <property type="entry name" value="EXODEOXYRIBONUCLEASE 7 LARGE SUBUNIT"/>
    <property type="match status" value="1"/>
</dbReference>
<keyword evidence="1" id="KW-1133">Transmembrane helix</keyword>
<gene>
    <name evidence="3" type="ORF">H9874_02965</name>
</gene>
<keyword evidence="1" id="KW-0472">Membrane</keyword>
<sequence>MPVPSMPLTPLSRLCALFEEVAGDAIARAVGEGGCVFRTRGIIGDWTQKKTFWNNVYYGVDLSEGGRVISVDLPYEVIQSGDIRPGSLVDVIGTPSVHLKKSVVLFKLHIHAACVITPPASAAPRYEAGRSIAGTVNHLKEIGFRRIAFPKRVEGVSVIHSKSRSANVFADFSNELAGRNVRLEPLPVSMTDPAAITRTIEAATGNVIVLIRGGGDEGDFLTFQDESVVRALARKAAHRVTGLGHSANLTYADIVADFCTTTPASAGAYVREQLARTYGARQEEVQEAERQAVLIRDLKRSNLKLLLLAVALAGFIVYWGFIR</sequence>
<keyword evidence="1" id="KW-0812">Transmembrane</keyword>
<evidence type="ECO:0000259" key="2">
    <source>
        <dbReference type="Pfam" id="PF02601"/>
    </source>
</evidence>
<evidence type="ECO:0000313" key="4">
    <source>
        <dbReference type="Proteomes" id="UP000824264"/>
    </source>
</evidence>